<name>A0A1G2DC90_9BACT</name>
<dbReference type="GO" id="GO:0016833">
    <property type="term" value="F:oxo-acid-lyase activity"/>
    <property type="evidence" value="ECO:0007669"/>
    <property type="project" value="UniProtKB-ARBA"/>
</dbReference>
<organism evidence="1 2">
    <name type="scientific">Candidatus Lloydbacteria bacterium RIFCSPLOWO2_01_FULL_50_20</name>
    <dbReference type="NCBI Taxonomy" id="1798665"/>
    <lineage>
        <taxon>Bacteria</taxon>
        <taxon>Candidatus Lloydiibacteriota</taxon>
    </lineage>
</organism>
<protein>
    <recommendedName>
        <fullName evidence="3">Isocitrate lyase</fullName>
    </recommendedName>
</protein>
<accession>A0A1G2DC90</accession>
<dbReference type="PANTHER" id="PTHR42905">
    <property type="entry name" value="PHOSPHOENOLPYRUVATE CARBOXYLASE"/>
    <property type="match status" value="1"/>
</dbReference>
<dbReference type="Gene3D" id="3.20.20.60">
    <property type="entry name" value="Phosphoenolpyruvate-binding domains"/>
    <property type="match status" value="1"/>
</dbReference>
<dbReference type="PANTHER" id="PTHR42905:SF5">
    <property type="entry name" value="CARBOXYVINYL-CARBOXYPHOSPHONATE PHOSPHORYLMUTASE, CHLOROPLASTIC"/>
    <property type="match status" value="1"/>
</dbReference>
<dbReference type="InterPro" id="IPR039556">
    <property type="entry name" value="ICL/PEPM"/>
</dbReference>
<comment type="caution">
    <text evidence="1">The sequence shown here is derived from an EMBL/GenBank/DDBJ whole genome shotgun (WGS) entry which is preliminary data.</text>
</comment>
<reference evidence="1 2" key="1">
    <citation type="journal article" date="2016" name="Nat. Commun.">
        <title>Thousands of microbial genomes shed light on interconnected biogeochemical processes in an aquifer system.</title>
        <authorList>
            <person name="Anantharaman K."/>
            <person name="Brown C.T."/>
            <person name="Hug L.A."/>
            <person name="Sharon I."/>
            <person name="Castelle C.J."/>
            <person name="Probst A.J."/>
            <person name="Thomas B.C."/>
            <person name="Singh A."/>
            <person name="Wilkins M.J."/>
            <person name="Karaoz U."/>
            <person name="Brodie E.L."/>
            <person name="Williams K.H."/>
            <person name="Hubbard S.S."/>
            <person name="Banfield J.F."/>
        </authorList>
    </citation>
    <scope>NUCLEOTIDE SEQUENCE [LARGE SCALE GENOMIC DNA]</scope>
</reference>
<dbReference type="STRING" id="1798665.A2942_00435"/>
<dbReference type="InterPro" id="IPR015813">
    <property type="entry name" value="Pyrv/PenolPyrv_kinase-like_dom"/>
</dbReference>
<dbReference type="AlphaFoldDB" id="A0A1G2DC90"/>
<evidence type="ECO:0008006" key="3">
    <source>
        <dbReference type="Google" id="ProtNLM"/>
    </source>
</evidence>
<dbReference type="InterPro" id="IPR040442">
    <property type="entry name" value="Pyrv_kinase-like_dom_sf"/>
</dbReference>
<sequence>MENDKDPGNKFRALIARPQGVFGYGVENALGAHVGEMAGSEVIYAGGWSIAGSKCRPDMGQVTMTEQRDAVRDIVRATKLPVIADIDDGYGDAKNIIRTVAEMFGTLEYDFETRVVHRLAGVHIEDQKFPKRCGHIAGKELVPIETMVGKVRAAVRTRDGVYSSGIIVARTDAFNSKTQGSMEEAVSRSVAYADAGADLLWCEFNGCGRGFPETFAEGVKRHHPNIPLAFNYSPSLPWVKTPESERLVFSDLTAMGYKFIFVTIADFHAHSMASYNYAKRFREVGARALWEMQEAKRGHPTESHQALMRVDQWQKAEAEFVPGAKERQEQGEGFKK</sequence>
<dbReference type="EMBL" id="MHLP01000039">
    <property type="protein sequence ID" value="OGZ11247.1"/>
    <property type="molecule type" value="Genomic_DNA"/>
</dbReference>
<proteinExistence type="predicted"/>
<dbReference type="Proteomes" id="UP000178534">
    <property type="component" value="Unassembled WGS sequence"/>
</dbReference>
<gene>
    <name evidence="1" type="ORF">A2942_00435</name>
</gene>
<dbReference type="Pfam" id="PF13714">
    <property type="entry name" value="PEP_mutase"/>
    <property type="match status" value="1"/>
</dbReference>
<dbReference type="SUPFAM" id="SSF51621">
    <property type="entry name" value="Phosphoenolpyruvate/pyruvate domain"/>
    <property type="match status" value="1"/>
</dbReference>
<evidence type="ECO:0000313" key="2">
    <source>
        <dbReference type="Proteomes" id="UP000178534"/>
    </source>
</evidence>
<dbReference type="CDD" id="cd00377">
    <property type="entry name" value="ICL_PEPM"/>
    <property type="match status" value="1"/>
</dbReference>
<evidence type="ECO:0000313" key="1">
    <source>
        <dbReference type="EMBL" id="OGZ11247.1"/>
    </source>
</evidence>